<dbReference type="Proteomes" id="UP001281003">
    <property type="component" value="Unassembled WGS sequence"/>
</dbReference>
<reference evidence="2" key="2">
    <citation type="submission" date="2023-07" db="EMBL/GenBank/DDBJ databases">
        <authorList>
            <consortium name="Lawrence Berkeley National Laboratory"/>
            <person name="Haridas S."/>
            <person name="Hensen N."/>
            <person name="Bonometti L."/>
            <person name="Westerberg I."/>
            <person name="Brannstrom I.O."/>
            <person name="Guillou S."/>
            <person name="Cros-Aarteil S."/>
            <person name="Calhoun S."/>
            <person name="Kuo A."/>
            <person name="Mondo S."/>
            <person name="Pangilinan J."/>
            <person name="Riley R."/>
            <person name="LaButti K."/>
            <person name="Andreopoulos B."/>
            <person name="Lipzen A."/>
            <person name="Chen C."/>
            <person name="Yanf M."/>
            <person name="Daum C."/>
            <person name="Ng V."/>
            <person name="Clum A."/>
            <person name="Steindorff A."/>
            <person name="Ohm R."/>
            <person name="Martin F."/>
            <person name="Silar P."/>
            <person name="Natvig D."/>
            <person name="Lalanne C."/>
            <person name="Gautier V."/>
            <person name="Ament-velasquez S.L."/>
            <person name="Kruys A."/>
            <person name="Hutchinson M.I."/>
            <person name="Powell A.J."/>
            <person name="Barry K."/>
            <person name="Miller A.N."/>
            <person name="Grigoriev I.V."/>
            <person name="Debuchy R."/>
            <person name="Gladieux P."/>
            <person name="Thoren M.H."/>
            <person name="Johannesson H."/>
        </authorList>
    </citation>
    <scope>NUCLEOTIDE SEQUENCE</scope>
    <source>
        <strain evidence="2">FGSC 1904</strain>
    </source>
</reference>
<feature type="domain" description="2EXR" evidence="1">
    <location>
        <begin position="5"/>
        <end position="117"/>
    </location>
</feature>
<dbReference type="PANTHER" id="PTHR35910">
    <property type="entry name" value="2EXR DOMAIN-CONTAINING PROTEIN"/>
    <property type="match status" value="1"/>
</dbReference>
<sequence length="263" mass="30558">MATSFHLFPFLPWELRARVWELSAEPRTVQVTTVEYYLPLTATNLDNTRYKRVSSPTPIPAVVQTCRESRNLGVYRKCFSEVERVPERFLEVVEGEGYVWVNGVRRYVWVNLELDTIDIGGQSPAILKPVASTIKQLKSERAVMVVEDVEPLRDFSSLKELQIGCWSECSFLHCACMLMLFYNGYVDAKHITLTDESNGHTTSLFDWNRQLEERFEPYREDFAADLEASGWQVDGVFEGVDRRTRLHVLWAIDQHMQVHDCQW</sequence>
<protein>
    <recommendedName>
        <fullName evidence="1">2EXR domain-containing protein</fullName>
    </recommendedName>
</protein>
<gene>
    <name evidence="2" type="ORF">B0T20DRAFT_393116</name>
</gene>
<reference evidence="2" key="1">
    <citation type="journal article" date="2023" name="Mol. Phylogenet. Evol.">
        <title>Genome-scale phylogeny and comparative genomics of the fungal order Sordariales.</title>
        <authorList>
            <person name="Hensen N."/>
            <person name="Bonometti L."/>
            <person name="Westerberg I."/>
            <person name="Brannstrom I.O."/>
            <person name="Guillou S."/>
            <person name="Cros-Aarteil S."/>
            <person name="Calhoun S."/>
            <person name="Haridas S."/>
            <person name="Kuo A."/>
            <person name="Mondo S."/>
            <person name="Pangilinan J."/>
            <person name="Riley R."/>
            <person name="LaButti K."/>
            <person name="Andreopoulos B."/>
            <person name="Lipzen A."/>
            <person name="Chen C."/>
            <person name="Yan M."/>
            <person name="Daum C."/>
            <person name="Ng V."/>
            <person name="Clum A."/>
            <person name="Steindorff A."/>
            <person name="Ohm R.A."/>
            <person name="Martin F."/>
            <person name="Silar P."/>
            <person name="Natvig D.O."/>
            <person name="Lalanne C."/>
            <person name="Gautier V."/>
            <person name="Ament-Velasquez S.L."/>
            <person name="Kruys A."/>
            <person name="Hutchinson M.I."/>
            <person name="Powell A.J."/>
            <person name="Barry K."/>
            <person name="Miller A.N."/>
            <person name="Grigoriev I.V."/>
            <person name="Debuchy R."/>
            <person name="Gladieux P."/>
            <person name="Hiltunen Thoren M."/>
            <person name="Johannesson H."/>
        </authorList>
    </citation>
    <scope>NUCLEOTIDE SEQUENCE</scope>
    <source>
        <strain evidence="2">FGSC 1904</strain>
    </source>
</reference>
<evidence type="ECO:0000259" key="1">
    <source>
        <dbReference type="Pfam" id="PF20150"/>
    </source>
</evidence>
<name>A0AAE0PF37_SORBR</name>
<dbReference type="Pfam" id="PF20150">
    <property type="entry name" value="2EXR"/>
    <property type="match status" value="1"/>
</dbReference>
<evidence type="ECO:0000313" key="2">
    <source>
        <dbReference type="EMBL" id="KAK3398741.1"/>
    </source>
</evidence>
<evidence type="ECO:0000313" key="3">
    <source>
        <dbReference type="Proteomes" id="UP001281003"/>
    </source>
</evidence>
<keyword evidence="3" id="KW-1185">Reference proteome</keyword>
<dbReference type="InterPro" id="IPR045518">
    <property type="entry name" value="2EXR"/>
</dbReference>
<organism evidence="2 3">
    <name type="scientific">Sordaria brevicollis</name>
    <dbReference type="NCBI Taxonomy" id="83679"/>
    <lineage>
        <taxon>Eukaryota</taxon>
        <taxon>Fungi</taxon>
        <taxon>Dikarya</taxon>
        <taxon>Ascomycota</taxon>
        <taxon>Pezizomycotina</taxon>
        <taxon>Sordariomycetes</taxon>
        <taxon>Sordariomycetidae</taxon>
        <taxon>Sordariales</taxon>
        <taxon>Sordariaceae</taxon>
        <taxon>Sordaria</taxon>
    </lineage>
</organism>
<dbReference type="EMBL" id="JAUTDP010000006">
    <property type="protein sequence ID" value="KAK3398741.1"/>
    <property type="molecule type" value="Genomic_DNA"/>
</dbReference>
<proteinExistence type="predicted"/>
<comment type="caution">
    <text evidence="2">The sequence shown here is derived from an EMBL/GenBank/DDBJ whole genome shotgun (WGS) entry which is preliminary data.</text>
</comment>
<dbReference type="AlphaFoldDB" id="A0AAE0PF37"/>
<dbReference type="PANTHER" id="PTHR35910:SF1">
    <property type="entry name" value="2EXR DOMAIN-CONTAINING PROTEIN"/>
    <property type="match status" value="1"/>
</dbReference>
<accession>A0AAE0PF37</accession>